<evidence type="ECO:0000313" key="11">
    <source>
        <dbReference type="EMBL" id="KAG5670786.1"/>
    </source>
</evidence>
<evidence type="ECO:0000313" key="12">
    <source>
        <dbReference type="Proteomes" id="UP001107558"/>
    </source>
</evidence>
<evidence type="ECO:0000256" key="4">
    <source>
        <dbReference type="ARBA" id="ARBA00022692"/>
    </source>
</evidence>
<dbReference type="Pfam" id="PF02949">
    <property type="entry name" value="7tm_6"/>
    <property type="match status" value="1"/>
</dbReference>
<feature type="transmembrane region" description="Helical" evidence="10">
    <location>
        <begin position="278"/>
        <end position="298"/>
    </location>
</feature>
<keyword evidence="2" id="KW-1003">Cell membrane</keyword>
<keyword evidence="7 10" id="KW-0472">Membrane</keyword>
<evidence type="ECO:0000256" key="9">
    <source>
        <dbReference type="ARBA" id="ARBA00023224"/>
    </source>
</evidence>
<evidence type="ECO:0000256" key="2">
    <source>
        <dbReference type="ARBA" id="ARBA00022475"/>
    </source>
</evidence>
<keyword evidence="9 10" id="KW-0807">Transducer</keyword>
<comment type="similarity">
    <text evidence="10">Belongs to the insect chemoreceptor superfamily. Heteromeric odorant receptor channel (TC 1.A.69) family.</text>
</comment>
<sequence>MKPSEKFTELFNYSIRFGKIVGFDMTKSKFELNIRSAVVVIYIILTEIMIFHSINDNWPHFGKIIQALTTEGGLVLQFSRITCYAIFREFQQNISINTSNILKAFEVNLRYSEILNKNLRQHELVIKIYVVISLINYMFSSIFSVYKFLVNGKYELQVLIYMSFINHEELYGYLFNFFFQCGLAFLAFDGILNYDLFPIMYSFHVKGHAEVLIEKLKEFENDLKNIKNSKTANIPLISKKNSRKQKISNYDAKEKLINFFKEYELYAKYVKEFNKYQYINSFVSTGILSVALCFGLYVMTKVSFSSGLTVAGCYILEMILPCAYGTLVANQNKKLLEAVNSFPWYELPLESQKFYLQFIQICQNAPRIETMIFGELDLELLTNVANASYSYYVFLTKMT</sequence>
<evidence type="ECO:0000256" key="3">
    <source>
        <dbReference type="ARBA" id="ARBA00022606"/>
    </source>
</evidence>
<dbReference type="InterPro" id="IPR004117">
    <property type="entry name" value="7tm6_olfct_rcpt"/>
</dbReference>
<evidence type="ECO:0000256" key="8">
    <source>
        <dbReference type="ARBA" id="ARBA00023170"/>
    </source>
</evidence>
<keyword evidence="4 10" id="KW-0812">Transmembrane</keyword>
<dbReference type="PANTHER" id="PTHR21137">
    <property type="entry name" value="ODORANT RECEPTOR"/>
    <property type="match status" value="1"/>
</dbReference>
<comment type="subcellular location">
    <subcellularLocation>
        <location evidence="1 10">Cell membrane</location>
        <topology evidence="1 10">Multi-pass membrane protein</topology>
    </subcellularLocation>
</comment>
<reference evidence="11" key="1">
    <citation type="submission" date="2021-03" db="EMBL/GenBank/DDBJ databases">
        <title>Chromosome level genome of the anhydrobiotic midge Polypedilum vanderplanki.</title>
        <authorList>
            <person name="Yoshida Y."/>
            <person name="Kikawada T."/>
            <person name="Gusev O."/>
        </authorList>
    </citation>
    <scope>NUCLEOTIDE SEQUENCE</scope>
    <source>
        <strain evidence="11">NIAS01</strain>
        <tissue evidence="11">Whole body or cell culture</tissue>
    </source>
</reference>
<evidence type="ECO:0000256" key="6">
    <source>
        <dbReference type="ARBA" id="ARBA00022989"/>
    </source>
</evidence>
<feature type="transmembrane region" description="Helical" evidence="10">
    <location>
        <begin position="34"/>
        <end position="54"/>
    </location>
</feature>
<dbReference type="AlphaFoldDB" id="A0A9J6BLZ7"/>
<dbReference type="OrthoDB" id="7742314at2759"/>
<gene>
    <name evidence="11" type="ORF">PVAND_001026</name>
</gene>
<feature type="transmembrane region" description="Helical" evidence="10">
    <location>
        <begin position="170"/>
        <end position="192"/>
    </location>
</feature>
<proteinExistence type="inferred from homology"/>
<protein>
    <recommendedName>
        <fullName evidence="10">Odorant receptor</fullName>
    </recommendedName>
</protein>
<evidence type="ECO:0000256" key="7">
    <source>
        <dbReference type="ARBA" id="ARBA00023136"/>
    </source>
</evidence>
<dbReference type="GO" id="GO:0005549">
    <property type="term" value="F:odorant binding"/>
    <property type="evidence" value="ECO:0007669"/>
    <property type="project" value="InterPro"/>
</dbReference>
<keyword evidence="5 10" id="KW-0552">Olfaction</keyword>
<dbReference type="GO" id="GO:0004984">
    <property type="term" value="F:olfactory receptor activity"/>
    <property type="evidence" value="ECO:0007669"/>
    <property type="project" value="InterPro"/>
</dbReference>
<keyword evidence="8 10" id="KW-0675">Receptor</keyword>
<accession>A0A9J6BLZ7</accession>
<organism evidence="11 12">
    <name type="scientific">Polypedilum vanderplanki</name>
    <name type="common">Sleeping chironomid midge</name>
    <dbReference type="NCBI Taxonomy" id="319348"/>
    <lineage>
        <taxon>Eukaryota</taxon>
        <taxon>Metazoa</taxon>
        <taxon>Ecdysozoa</taxon>
        <taxon>Arthropoda</taxon>
        <taxon>Hexapoda</taxon>
        <taxon>Insecta</taxon>
        <taxon>Pterygota</taxon>
        <taxon>Neoptera</taxon>
        <taxon>Endopterygota</taxon>
        <taxon>Diptera</taxon>
        <taxon>Nematocera</taxon>
        <taxon>Chironomoidea</taxon>
        <taxon>Chironomidae</taxon>
        <taxon>Chironominae</taxon>
        <taxon>Polypedilum</taxon>
        <taxon>Polypedilum</taxon>
    </lineage>
</organism>
<feature type="transmembrane region" description="Helical" evidence="10">
    <location>
        <begin position="304"/>
        <end position="327"/>
    </location>
</feature>
<dbReference type="EMBL" id="JADBJN010000003">
    <property type="protein sequence ID" value="KAG5670786.1"/>
    <property type="molecule type" value="Genomic_DNA"/>
</dbReference>
<dbReference type="PANTHER" id="PTHR21137:SF35">
    <property type="entry name" value="ODORANT RECEPTOR 19A-RELATED"/>
    <property type="match status" value="1"/>
</dbReference>
<comment type="caution">
    <text evidence="10">Lacks conserved residue(s) required for the propagation of feature annotation.</text>
</comment>
<dbReference type="Proteomes" id="UP001107558">
    <property type="component" value="Chromosome 3"/>
</dbReference>
<dbReference type="GO" id="GO:0007165">
    <property type="term" value="P:signal transduction"/>
    <property type="evidence" value="ECO:0007669"/>
    <property type="project" value="UniProtKB-KW"/>
</dbReference>
<comment type="caution">
    <text evidence="11">The sequence shown here is derived from an EMBL/GenBank/DDBJ whole genome shotgun (WGS) entry which is preliminary data.</text>
</comment>
<feature type="transmembrane region" description="Helical" evidence="10">
    <location>
        <begin position="124"/>
        <end position="150"/>
    </location>
</feature>
<keyword evidence="6 10" id="KW-1133">Transmembrane helix</keyword>
<keyword evidence="3 10" id="KW-0716">Sensory transduction</keyword>
<evidence type="ECO:0000256" key="5">
    <source>
        <dbReference type="ARBA" id="ARBA00022725"/>
    </source>
</evidence>
<evidence type="ECO:0000256" key="1">
    <source>
        <dbReference type="ARBA" id="ARBA00004651"/>
    </source>
</evidence>
<name>A0A9J6BLZ7_POLVA</name>
<dbReference type="GO" id="GO:0005886">
    <property type="term" value="C:plasma membrane"/>
    <property type="evidence" value="ECO:0007669"/>
    <property type="project" value="UniProtKB-SubCell"/>
</dbReference>
<keyword evidence="12" id="KW-1185">Reference proteome</keyword>
<evidence type="ECO:0000256" key="10">
    <source>
        <dbReference type="RuleBase" id="RU351113"/>
    </source>
</evidence>